<evidence type="ECO:0000313" key="2">
    <source>
        <dbReference type="Proteomes" id="UP000663671"/>
    </source>
</evidence>
<name>A0A8A1MJK7_AJECA</name>
<dbReference type="OrthoDB" id="10590283at2759"/>
<evidence type="ECO:0000313" key="1">
    <source>
        <dbReference type="EMBL" id="QSS65310.1"/>
    </source>
</evidence>
<dbReference type="VEuPathDB" id="FungiDB:I7I51_06152"/>
<dbReference type="Proteomes" id="UP000663671">
    <property type="component" value="Chromosome 3"/>
</dbReference>
<gene>
    <name evidence="1" type="ORF">I7I51_06152</name>
</gene>
<accession>A0A8A1MJK7</accession>
<proteinExistence type="predicted"/>
<dbReference type="EMBL" id="CP069115">
    <property type="protein sequence ID" value="QSS65310.1"/>
    <property type="molecule type" value="Genomic_DNA"/>
</dbReference>
<organism evidence="1 2">
    <name type="scientific">Ajellomyces capsulatus</name>
    <name type="common">Darling's disease fungus</name>
    <name type="synonym">Histoplasma capsulatum</name>
    <dbReference type="NCBI Taxonomy" id="5037"/>
    <lineage>
        <taxon>Eukaryota</taxon>
        <taxon>Fungi</taxon>
        <taxon>Dikarya</taxon>
        <taxon>Ascomycota</taxon>
        <taxon>Pezizomycotina</taxon>
        <taxon>Eurotiomycetes</taxon>
        <taxon>Eurotiomycetidae</taxon>
        <taxon>Onygenales</taxon>
        <taxon>Ajellomycetaceae</taxon>
        <taxon>Histoplasma</taxon>
    </lineage>
</organism>
<protein>
    <submittedName>
        <fullName evidence="1">Uncharacterized protein</fullName>
    </submittedName>
</protein>
<sequence length="129" mass="14651">MEIRSQVPETIKILKQMAAILEMITPGSKEQYDADLQASATEDRDAALFLYPVGFIADRSARYVENAYNEWKEGEHDDWKVRVCPYLTMIVTRPCTSANRNELLSCGAHGYRSYGYFPVGVHYCVGIFS</sequence>
<dbReference type="AlphaFoldDB" id="A0A8A1MJK7"/>
<reference evidence="1" key="1">
    <citation type="submission" date="2021-01" db="EMBL/GenBank/DDBJ databases">
        <title>Chromosome-level genome assembly of a human fungal pathogen reveals clustering of transcriptionally co-regulated genes.</title>
        <authorList>
            <person name="Voorhies M."/>
            <person name="Cohen S."/>
            <person name="Shea T.P."/>
            <person name="Petrus S."/>
            <person name="Munoz J.F."/>
            <person name="Poplawski S."/>
            <person name="Goldman W.E."/>
            <person name="Michael T."/>
            <person name="Cuomo C.A."/>
            <person name="Sil A."/>
            <person name="Beyhan S."/>
        </authorList>
    </citation>
    <scope>NUCLEOTIDE SEQUENCE</scope>
    <source>
        <strain evidence="1">WU24</strain>
    </source>
</reference>